<evidence type="ECO:0000313" key="8">
    <source>
        <dbReference type="EMBL" id="GAA4285605.1"/>
    </source>
</evidence>
<dbReference type="Pfam" id="PF06271">
    <property type="entry name" value="RDD"/>
    <property type="match status" value="1"/>
</dbReference>
<dbReference type="InterPro" id="IPR016795">
    <property type="entry name" value="UCP021697"/>
</dbReference>
<evidence type="ECO:0000256" key="5">
    <source>
        <dbReference type="ARBA" id="ARBA00023136"/>
    </source>
</evidence>
<dbReference type="PANTHER" id="PTHR36115">
    <property type="entry name" value="PROLINE-RICH ANTIGEN HOMOLOG-RELATED"/>
    <property type="match status" value="1"/>
</dbReference>
<evidence type="ECO:0000256" key="2">
    <source>
        <dbReference type="ARBA" id="ARBA00022475"/>
    </source>
</evidence>
<name>A0ABP8ENP8_9MICO</name>
<dbReference type="Proteomes" id="UP001501586">
    <property type="component" value="Unassembled WGS sequence"/>
</dbReference>
<reference evidence="9" key="1">
    <citation type="journal article" date="2019" name="Int. J. Syst. Evol. Microbiol.">
        <title>The Global Catalogue of Microorganisms (GCM) 10K type strain sequencing project: providing services to taxonomists for standard genome sequencing and annotation.</title>
        <authorList>
            <consortium name="The Broad Institute Genomics Platform"/>
            <consortium name="The Broad Institute Genome Sequencing Center for Infectious Disease"/>
            <person name="Wu L."/>
            <person name="Ma J."/>
        </authorList>
    </citation>
    <scope>NUCLEOTIDE SEQUENCE [LARGE SCALE GENOMIC DNA]</scope>
    <source>
        <strain evidence="9">JCM 17458</strain>
    </source>
</reference>
<evidence type="ECO:0000256" key="6">
    <source>
        <dbReference type="SAM" id="Phobius"/>
    </source>
</evidence>
<comment type="subcellular location">
    <subcellularLocation>
        <location evidence="1">Cell membrane</location>
        <topology evidence="1">Multi-pass membrane protein</topology>
    </subcellularLocation>
</comment>
<keyword evidence="4 6" id="KW-1133">Transmembrane helix</keyword>
<dbReference type="PANTHER" id="PTHR36115:SF6">
    <property type="entry name" value="PROLINE-RICH ANTIGEN HOMOLOG"/>
    <property type="match status" value="1"/>
</dbReference>
<evidence type="ECO:0000313" key="9">
    <source>
        <dbReference type="Proteomes" id="UP001501586"/>
    </source>
</evidence>
<evidence type="ECO:0000256" key="1">
    <source>
        <dbReference type="ARBA" id="ARBA00004651"/>
    </source>
</evidence>
<comment type="caution">
    <text evidence="8">The sequence shown here is derived from an EMBL/GenBank/DDBJ whole genome shotgun (WGS) entry which is preliminary data.</text>
</comment>
<feature type="transmembrane region" description="Helical" evidence="6">
    <location>
        <begin position="113"/>
        <end position="131"/>
    </location>
</feature>
<keyword evidence="5 6" id="KW-0472">Membrane</keyword>
<dbReference type="InterPro" id="IPR010432">
    <property type="entry name" value="RDD"/>
</dbReference>
<keyword evidence="9" id="KW-1185">Reference proteome</keyword>
<sequence>MVVIDREDIGSWLHGPQFSVPEDYWPGKNLGLPESGPGSTAPLWRRLLGLCFDWGMSYVIALFLFAGHELAILAVFAVQHFVLVSTLGTTVGHRVFGIEVRRFDGSAPGFRAGFLRTVLLCLVIPALIFNVDRRGFHDVAGRTVIVRR</sequence>
<dbReference type="InterPro" id="IPR051791">
    <property type="entry name" value="Pra-immunoreactive"/>
</dbReference>
<feature type="transmembrane region" description="Helical" evidence="6">
    <location>
        <begin position="47"/>
        <end position="66"/>
    </location>
</feature>
<evidence type="ECO:0000256" key="3">
    <source>
        <dbReference type="ARBA" id="ARBA00022692"/>
    </source>
</evidence>
<evidence type="ECO:0000256" key="4">
    <source>
        <dbReference type="ARBA" id="ARBA00022989"/>
    </source>
</evidence>
<keyword evidence="3 6" id="KW-0812">Transmembrane</keyword>
<feature type="domain" description="RDD" evidence="7">
    <location>
        <begin position="64"/>
        <end position="140"/>
    </location>
</feature>
<evidence type="ECO:0000259" key="7">
    <source>
        <dbReference type="Pfam" id="PF06271"/>
    </source>
</evidence>
<dbReference type="PIRSF" id="PIRSF021697">
    <property type="entry name" value="UCP021697"/>
    <property type="match status" value="1"/>
</dbReference>
<protein>
    <submittedName>
        <fullName evidence="8">RDD family protein</fullName>
    </submittedName>
</protein>
<dbReference type="EMBL" id="BAABAZ010000012">
    <property type="protein sequence ID" value="GAA4285605.1"/>
    <property type="molecule type" value="Genomic_DNA"/>
</dbReference>
<proteinExistence type="predicted"/>
<organism evidence="8 9">
    <name type="scientific">Brevibacterium daeguense</name>
    <dbReference type="NCBI Taxonomy" id="909936"/>
    <lineage>
        <taxon>Bacteria</taxon>
        <taxon>Bacillati</taxon>
        <taxon>Actinomycetota</taxon>
        <taxon>Actinomycetes</taxon>
        <taxon>Micrococcales</taxon>
        <taxon>Brevibacteriaceae</taxon>
        <taxon>Brevibacterium</taxon>
    </lineage>
</organism>
<keyword evidence="2" id="KW-1003">Cell membrane</keyword>
<gene>
    <name evidence="8" type="ORF">GCM10022261_31360</name>
</gene>
<accession>A0ABP8ENP8</accession>